<comment type="similarity">
    <text evidence="2 8">Belongs to the NDK family.</text>
</comment>
<evidence type="ECO:0000313" key="11">
    <source>
        <dbReference type="Proteomes" id="UP000321570"/>
    </source>
</evidence>
<evidence type="ECO:0000256" key="1">
    <source>
        <dbReference type="ARBA" id="ARBA00004138"/>
    </source>
</evidence>
<evidence type="ECO:0000256" key="8">
    <source>
        <dbReference type="PROSITE-ProRule" id="PRU00706"/>
    </source>
</evidence>
<proteinExistence type="inferred from homology"/>
<dbReference type="SUPFAM" id="SSF54919">
    <property type="entry name" value="Nucleoside diphosphate kinase, NDK"/>
    <property type="match status" value="1"/>
</dbReference>
<keyword evidence="5" id="KW-0966">Cell projection</keyword>
<dbReference type="InterPro" id="IPR036850">
    <property type="entry name" value="NDK-like_dom_sf"/>
</dbReference>
<name>A0A564Y796_HYMDI</name>
<protein>
    <recommendedName>
        <fullName evidence="6">Nucleoside diphosphate kinase homolog 5</fullName>
    </recommendedName>
    <alternativeName>
        <fullName evidence="7">3'-5' exonuclease NME5</fullName>
    </alternativeName>
</protein>
<organism evidence="10 11">
    <name type="scientific">Hymenolepis diminuta</name>
    <name type="common">Rat tapeworm</name>
    <dbReference type="NCBI Taxonomy" id="6216"/>
    <lineage>
        <taxon>Eukaryota</taxon>
        <taxon>Metazoa</taxon>
        <taxon>Spiralia</taxon>
        <taxon>Lophotrochozoa</taxon>
        <taxon>Platyhelminthes</taxon>
        <taxon>Cestoda</taxon>
        <taxon>Eucestoda</taxon>
        <taxon>Cyclophyllidea</taxon>
        <taxon>Hymenolepididae</taxon>
        <taxon>Hymenolepis</taxon>
    </lineage>
</organism>
<dbReference type="GO" id="GO:0005929">
    <property type="term" value="C:cilium"/>
    <property type="evidence" value="ECO:0007669"/>
    <property type="project" value="UniProtKB-SubCell"/>
</dbReference>
<evidence type="ECO:0000256" key="6">
    <source>
        <dbReference type="ARBA" id="ARBA00072632"/>
    </source>
</evidence>
<dbReference type="AlphaFoldDB" id="A0A564Y796"/>
<dbReference type="Proteomes" id="UP000321570">
    <property type="component" value="Unassembled WGS sequence"/>
</dbReference>
<sequence length="216" mass="24846">MLTDTLNSLGSEMSPEITIDRTLAIFKSDARKKEVSLVDILTKACITVTNRRFVKLSPEQAMEFYRDRKDEDDFTKLVEDLSRDIVLVMVFAKTNIIDIWKDIVTYPITKDTQNDLAQKFWNEFGSLDDSAFHASETKSDADKEIRFFFPNTIAEPIQSAETAKDYLNKTVLPTLLPGLTEVCKRKPLDPIVFLSDWLLRNNPNQPRTNDEEEDKC</sequence>
<dbReference type="EMBL" id="CABIJS010000111">
    <property type="protein sequence ID" value="VUZ43131.1"/>
    <property type="molecule type" value="Genomic_DNA"/>
</dbReference>
<dbReference type="InterPro" id="IPR034907">
    <property type="entry name" value="NDK-like_dom"/>
</dbReference>
<gene>
    <name evidence="10" type="ORF">WMSIL1_LOCUS3911</name>
</gene>
<dbReference type="FunFam" id="1.20.890.10:FF:000008">
    <property type="entry name" value="Nucleoside diphosphate kinase homolog 5"/>
    <property type="match status" value="1"/>
</dbReference>
<evidence type="ECO:0000259" key="9">
    <source>
        <dbReference type="SMART" id="SM00562"/>
    </source>
</evidence>
<dbReference type="GO" id="GO:0016787">
    <property type="term" value="F:hydrolase activity"/>
    <property type="evidence" value="ECO:0007669"/>
    <property type="project" value="UniProtKB-KW"/>
</dbReference>
<evidence type="ECO:0000256" key="3">
    <source>
        <dbReference type="ARBA" id="ARBA00022473"/>
    </source>
</evidence>
<dbReference type="PROSITE" id="PS51374">
    <property type="entry name" value="NDPK_LIKE"/>
    <property type="match status" value="1"/>
</dbReference>
<evidence type="ECO:0000256" key="4">
    <source>
        <dbReference type="ARBA" id="ARBA00022801"/>
    </source>
</evidence>
<dbReference type="PANTHER" id="PTHR46161:SF1">
    <property type="entry name" value="NUCLEOSIDE DIPHOSPHATE KINASE HOMOLOG 5"/>
    <property type="match status" value="1"/>
</dbReference>
<dbReference type="CDD" id="cd22970">
    <property type="entry name" value="DD_NDKH5-like"/>
    <property type="match status" value="1"/>
</dbReference>
<dbReference type="SMART" id="SM00562">
    <property type="entry name" value="NDK"/>
    <property type="match status" value="1"/>
</dbReference>
<dbReference type="Pfam" id="PF00334">
    <property type="entry name" value="NDK"/>
    <property type="match status" value="1"/>
</dbReference>
<keyword evidence="3" id="KW-0217">Developmental protein</keyword>
<comment type="caution">
    <text evidence="8">Lacks conserved residue(s) required for the propagation of feature annotation.</text>
</comment>
<evidence type="ECO:0000256" key="2">
    <source>
        <dbReference type="ARBA" id="ARBA00008142"/>
    </source>
</evidence>
<dbReference type="Gene3D" id="3.30.70.141">
    <property type="entry name" value="Nucleoside diphosphate kinase-like domain"/>
    <property type="match status" value="1"/>
</dbReference>
<comment type="subcellular location">
    <subcellularLocation>
        <location evidence="1">Cell projection</location>
        <location evidence="1">Cilium</location>
    </subcellularLocation>
</comment>
<dbReference type="PANTHER" id="PTHR46161">
    <property type="entry name" value="NUCLEOSIDE DIPHOSPHATE KINASE"/>
    <property type="match status" value="1"/>
</dbReference>
<dbReference type="Pfam" id="PF05186">
    <property type="entry name" value="Dpy-30"/>
    <property type="match status" value="1"/>
</dbReference>
<dbReference type="GO" id="GO:0003341">
    <property type="term" value="P:cilium movement"/>
    <property type="evidence" value="ECO:0007669"/>
    <property type="project" value="TreeGrafter"/>
</dbReference>
<feature type="domain" description="Nucleoside diphosphate kinase-like" evidence="9">
    <location>
        <begin position="19"/>
        <end position="156"/>
    </location>
</feature>
<dbReference type="InterPro" id="IPR007858">
    <property type="entry name" value="Dpy-30_motif"/>
</dbReference>
<dbReference type="GO" id="GO:1902176">
    <property type="term" value="P:negative regulation of oxidative stress-induced intrinsic apoptotic signaling pathway"/>
    <property type="evidence" value="ECO:0007669"/>
    <property type="project" value="TreeGrafter"/>
</dbReference>
<evidence type="ECO:0000313" key="10">
    <source>
        <dbReference type="EMBL" id="VUZ43131.1"/>
    </source>
</evidence>
<evidence type="ECO:0000256" key="7">
    <source>
        <dbReference type="ARBA" id="ARBA00080200"/>
    </source>
</evidence>
<keyword evidence="4" id="KW-0378">Hydrolase</keyword>
<accession>A0A564Y796</accession>
<evidence type="ECO:0000256" key="5">
    <source>
        <dbReference type="ARBA" id="ARBA00023273"/>
    </source>
</evidence>
<reference evidence="10 11" key="1">
    <citation type="submission" date="2019-07" db="EMBL/GenBank/DDBJ databases">
        <authorList>
            <person name="Jastrzebski P J."/>
            <person name="Paukszto L."/>
            <person name="Jastrzebski P J."/>
        </authorList>
    </citation>
    <scope>NUCLEOTIDE SEQUENCE [LARGE SCALE GENOMIC DNA]</scope>
    <source>
        <strain evidence="10 11">WMS-il1</strain>
    </source>
</reference>
<dbReference type="Gene3D" id="1.20.890.10">
    <property type="entry name" value="cAMP-dependent protein kinase regulatory subunit, dimerization-anchoring domain"/>
    <property type="match status" value="1"/>
</dbReference>
<keyword evidence="11" id="KW-1185">Reference proteome</keyword>